<accession>A0ACB7Z1L4</accession>
<comment type="caution">
    <text evidence="1">The sequence shown here is derived from an EMBL/GenBank/DDBJ whole genome shotgun (WGS) entry which is preliminary data.</text>
</comment>
<keyword evidence="2" id="KW-1185">Reference proteome</keyword>
<evidence type="ECO:0000313" key="2">
    <source>
        <dbReference type="Proteomes" id="UP000828048"/>
    </source>
</evidence>
<organism evidence="1 2">
    <name type="scientific">Vaccinium darrowii</name>
    <dbReference type="NCBI Taxonomy" id="229202"/>
    <lineage>
        <taxon>Eukaryota</taxon>
        <taxon>Viridiplantae</taxon>
        <taxon>Streptophyta</taxon>
        <taxon>Embryophyta</taxon>
        <taxon>Tracheophyta</taxon>
        <taxon>Spermatophyta</taxon>
        <taxon>Magnoliopsida</taxon>
        <taxon>eudicotyledons</taxon>
        <taxon>Gunneridae</taxon>
        <taxon>Pentapetalae</taxon>
        <taxon>asterids</taxon>
        <taxon>Ericales</taxon>
        <taxon>Ericaceae</taxon>
        <taxon>Vaccinioideae</taxon>
        <taxon>Vaccinieae</taxon>
        <taxon>Vaccinium</taxon>
    </lineage>
</organism>
<evidence type="ECO:0000313" key="1">
    <source>
        <dbReference type="EMBL" id="KAH7859506.1"/>
    </source>
</evidence>
<dbReference type="Proteomes" id="UP000828048">
    <property type="component" value="Chromosome 4"/>
</dbReference>
<protein>
    <submittedName>
        <fullName evidence="1">Uncharacterized protein</fullName>
    </submittedName>
</protein>
<name>A0ACB7Z1L4_9ERIC</name>
<sequence length="139" mass="16161">MCLNNFQHELSTALMAQTFEGFNDLCTKAHDMELHLSNRRRSRVVDRLETSMAATVETKKGGPIVVGTQKPKETKKATIKERLEKNYSFTTDLVEDMFEDLLEKKLITLLEVKRLHKEGKTTHLKYCPYHRLISHKLKD</sequence>
<reference evidence="1 2" key="1">
    <citation type="journal article" date="2021" name="Hortic Res">
        <title>High-quality reference genome and annotation aids understanding of berry development for evergreen blueberry (Vaccinium darrowii).</title>
        <authorList>
            <person name="Yu J."/>
            <person name="Hulse-Kemp A.M."/>
            <person name="Babiker E."/>
            <person name="Staton M."/>
        </authorList>
    </citation>
    <scope>NUCLEOTIDE SEQUENCE [LARGE SCALE GENOMIC DNA]</scope>
    <source>
        <strain evidence="2">cv. NJ 8807/NJ 8810</strain>
        <tissue evidence="1">Young leaf</tissue>
    </source>
</reference>
<dbReference type="EMBL" id="CM037154">
    <property type="protein sequence ID" value="KAH7859506.1"/>
    <property type="molecule type" value="Genomic_DNA"/>
</dbReference>
<gene>
    <name evidence="1" type="ORF">Vadar_001968</name>
</gene>
<proteinExistence type="predicted"/>